<dbReference type="AlphaFoldDB" id="A0AB37HPY8"/>
<sequence length="103" mass="12115">MSLLDKTKSKYKDRQHQNPLANENIKLQKLPPVTVRLQAEQHSQIQALQILFAENELSINDVIAIGLEQMINDLDEKDLKDFNKLFNQNVDDKIEILKRKKRY</sequence>
<geneLocation type="plasmid" evidence="2 3">
    <name>pQ20D70P-cfr-optrA</name>
</geneLocation>
<feature type="region of interest" description="Disordered" evidence="1">
    <location>
        <begin position="1"/>
        <end position="24"/>
    </location>
</feature>
<dbReference type="RefSeq" id="WP_129406993.1">
    <property type="nucleotide sequence ID" value="NZ_CP069390.1"/>
</dbReference>
<evidence type="ECO:0000256" key="1">
    <source>
        <dbReference type="SAM" id="MobiDB-lite"/>
    </source>
</evidence>
<organism evidence="2 3">
    <name type="scientific">Mammaliicoccus sciuri</name>
    <name type="common">Staphylococcus sciuri</name>
    <dbReference type="NCBI Taxonomy" id="1296"/>
    <lineage>
        <taxon>Bacteria</taxon>
        <taxon>Bacillati</taxon>
        <taxon>Bacillota</taxon>
        <taxon>Bacilli</taxon>
        <taxon>Bacillales</taxon>
        <taxon>Staphylococcaceae</taxon>
        <taxon>Mammaliicoccus</taxon>
    </lineage>
</organism>
<dbReference type="EMBL" id="CP069390">
    <property type="protein sequence ID" value="QRN92747.1"/>
    <property type="molecule type" value="Genomic_DNA"/>
</dbReference>
<reference evidence="2" key="1">
    <citation type="submission" date="2021-02" db="EMBL/GenBank/DDBJ databases">
        <title>cfr and optrA-positive Staphylococcus spp.</title>
        <authorList>
            <person name="Chen L."/>
        </authorList>
    </citation>
    <scope>NUCLEOTIDE SEQUENCE</scope>
    <source>
        <strain evidence="2">GDQ20D70P</strain>
        <plasmid evidence="2">pQ20D70P-cfr-optrA</plasmid>
    </source>
</reference>
<accession>A0AB37HPY8</accession>
<evidence type="ECO:0000313" key="3">
    <source>
        <dbReference type="Proteomes" id="UP000640299"/>
    </source>
</evidence>
<proteinExistence type="predicted"/>
<protein>
    <submittedName>
        <fullName evidence="2">Uncharacterized protein</fullName>
    </submittedName>
</protein>
<name>A0AB37HPY8_MAMSC</name>
<dbReference type="Proteomes" id="UP000640299">
    <property type="component" value="Plasmid pQ20D70P-cfr-optrA"/>
</dbReference>
<evidence type="ECO:0000313" key="2">
    <source>
        <dbReference type="EMBL" id="QRN92747.1"/>
    </source>
</evidence>
<keyword evidence="2" id="KW-0614">Plasmid</keyword>
<gene>
    <name evidence="2" type="ORF">JRU67_14845</name>
</gene>
<feature type="compositionally biased region" description="Basic and acidic residues" evidence="1">
    <location>
        <begin position="1"/>
        <end position="16"/>
    </location>
</feature>